<dbReference type="EMBL" id="PPWZ01000012">
    <property type="protein sequence ID" value="POH37661.1"/>
    <property type="molecule type" value="Genomic_DNA"/>
</dbReference>
<organism evidence="1">
    <name type="scientific">Companilactobacillus formosensis</name>
    <dbReference type="NCBI Taxonomy" id="1617889"/>
    <lineage>
        <taxon>Bacteria</taxon>
        <taxon>Bacillati</taxon>
        <taxon>Bacillota</taxon>
        <taxon>Bacilli</taxon>
        <taxon>Lactobacillales</taxon>
        <taxon>Lactobacillaceae</taxon>
        <taxon>Companilactobacillus</taxon>
    </lineage>
</organism>
<protein>
    <submittedName>
        <fullName evidence="1">Uncharacterized protein</fullName>
    </submittedName>
</protein>
<reference evidence="1" key="1">
    <citation type="submission" date="2018-01" db="EMBL/GenBank/DDBJ databases">
        <title>Genome sequnecing of Lactobacillus formosensis KACC 18721.</title>
        <authorList>
            <person name="Kim S.-J."/>
            <person name="Heo J."/>
        </authorList>
    </citation>
    <scope>NUCLEOTIDE SEQUENCE</scope>
    <source>
        <strain evidence="1">KACC 18721</strain>
    </source>
</reference>
<accession>A0A2P4R8U7</accession>
<name>A0A2P4R8U7_9LACO</name>
<dbReference type="AlphaFoldDB" id="A0A2P4R8U7"/>
<evidence type="ECO:0000313" key="1">
    <source>
        <dbReference type="EMBL" id="POH37661.1"/>
    </source>
</evidence>
<gene>
    <name evidence="1" type="ORF">C2R26_02400</name>
</gene>
<sequence length="63" mass="8170">MEDQWHEFMMNSDYKKYQTTIYRNRPYLDKFQSDLMEKYELHYFREHPIDEELNRTIKNKMNW</sequence>
<comment type="caution">
    <text evidence="1">The sequence shown here is derived from an EMBL/GenBank/DDBJ whole genome shotgun (WGS) entry which is preliminary data.</text>
</comment>
<proteinExistence type="predicted"/>